<proteinExistence type="predicted"/>
<evidence type="ECO:0000313" key="6">
    <source>
        <dbReference type="EMBL" id="MCA9727867.1"/>
    </source>
</evidence>
<accession>A0A956M0E9</accession>
<dbReference type="PANTHER" id="PTHR43033">
    <property type="entry name" value="TRNA(ILE)-LYSIDINE SYNTHASE-RELATED"/>
    <property type="match status" value="1"/>
</dbReference>
<dbReference type="SUPFAM" id="SSF82829">
    <property type="entry name" value="MesJ substrate recognition domain-like"/>
    <property type="match status" value="1"/>
</dbReference>
<feature type="non-terminal residue" evidence="6">
    <location>
        <position position="1"/>
    </location>
</feature>
<protein>
    <recommendedName>
        <fullName evidence="5">tRNA(Ile)-lysidine/2-thiocytidine synthase N-terminal domain-containing protein</fullName>
    </recommendedName>
</protein>
<evidence type="ECO:0000256" key="4">
    <source>
        <dbReference type="ARBA" id="ARBA00022840"/>
    </source>
</evidence>
<dbReference type="SUPFAM" id="SSF52402">
    <property type="entry name" value="Adenine nucleotide alpha hydrolases-like"/>
    <property type="match status" value="1"/>
</dbReference>
<dbReference type="EMBL" id="JAGQHR010000252">
    <property type="protein sequence ID" value="MCA9727867.1"/>
    <property type="molecule type" value="Genomic_DNA"/>
</dbReference>
<evidence type="ECO:0000259" key="5">
    <source>
        <dbReference type="Pfam" id="PF01171"/>
    </source>
</evidence>
<keyword evidence="3" id="KW-0547">Nucleotide-binding</keyword>
<gene>
    <name evidence="6" type="ORF">KC729_09310</name>
</gene>
<reference evidence="6" key="1">
    <citation type="submission" date="2020-04" db="EMBL/GenBank/DDBJ databases">
        <authorList>
            <person name="Zhang T."/>
        </authorList>
    </citation>
    <scope>NUCLEOTIDE SEQUENCE</scope>
    <source>
        <strain evidence="6">HKST-UBA01</strain>
    </source>
</reference>
<feature type="domain" description="tRNA(Ile)-lysidine/2-thiocytidine synthase N-terminal" evidence="5">
    <location>
        <begin position="2"/>
        <end position="97"/>
    </location>
</feature>
<dbReference type="Gene3D" id="3.40.50.620">
    <property type="entry name" value="HUPs"/>
    <property type="match status" value="1"/>
</dbReference>
<name>A0A956M0E9_UNCEI</name>
<keyword evidence="4" id="KW-0067">ATP-binding</keyword>
<keyword evidence="2" id="KW-0819">tRNA processing</keyword>
<organism evidence="6 7">
    <name type="scientific">Eiseniibacteriota bacterium</name>
    <dbReference type="NCBI Taxonomy" id="2212470"/>
    <lineage>
        <taxon>Bacteria</taxon>
        <taxon>Candidatus Eiseniibacteriota</taxon>
    </lineage>
</organism>
<evidence type="ECO:0000256" key="2">
    <source>
        <dbReference type="ARBA" id="ARBA00022694"/>
    </source>
</evidence>
<keyword evidence="1" id="KW-0436">Ligase</keyword>
<dbReference type="AlphaFoldDB" id="A0A956M0E9"/>
<evidence type="ECO:0000313" key="7">
    <source>
        <dbReference type="Proteomes" id="UP000697710"/>
    </source>
</evidence>
<dbReference type="GO" id="GO:0005524">
    <property type="term" value="F:ATP binding"/>
    <property type="evidence" value="ECO:0007669"/>
    <property type="project" value="UniProtKB-KW"/>
</dbReference>
<dbReference type="GO" id="GO:0008033">
    <property type="term" value="P:tRNA processing"/>
    <property type="evidence" value="ECO:0007669"/>
    <property type="project" value="UniProtKB-KW"/>
</dbReference>
<dbReference type="InterPro" id="IPR014729">
    <property type="entry name" value="Rossmann-like_a/b/a_fold"/>
</dbReference>
<reference evidence="6" key="2">
    <citation type="journal article" date="2021" name="Microbiome">
        <title>Successional dynamics and alternative stable states in a saline activated sludge microbial community over 9 years.</title>
        <authorList>
            <person name="Wang Y."/>
            <person name="Ye J."/>
            <person name="Ju F."/>
            <person name="Liu L."/>
            <person name="Boyd J.A."/>
            <person name="Deng Y."/>
            <person name="Parks D.H."/>
            <person name="Jiang X."/>
            <person name="Yin X."/>
            <person name="Woodcroft B.J."/>
            <person name="Tyson G.W."/>
            <person name="Hugenholtz P."/>
            <person name="Polz M.F."/>
            <person name="Zhang T."/>
        </authorList>
    </citation>
    <scope>NUCLEOTIDE SEQUENCE</scope>
    <source>
        <strain evidence="6">HKST-UBA01</strain>
    </source>
</reference>
<dbReference type="Proteomes" id="UP000697710">
    <property type="component" value="Unassembled WGS sequence"/>
</dbReference>
<dbReference type="InterPro" id="IPR011063">
    <property type="entry name" value="TilS/TtcA_N"/>
</dbReference>
<dbReference type="Pfam" id="PF01171">
    <property type="entry name" value="ATP_bind_3"/>
    <property type="match status" value="1"/>
</dbReference>
<dbReference type="InterPro" id="IPR012094">
    <property type="entry name" value="tRNA_Ile_lys_synt"/>
</dbReference>
<dbReference type="PANTHER" id="PTHR43033:SF1">
    <property type="entry name" value="TRNA(ILE)-LYSIDINE SYNTHASE-RELATED"/>
    <property type="match status" value="1"/>
</dbReference>
<evidence type="ECO:0000256" key="1">
    <source>
        <dbReference type="ARBA" id="ARBA00022598"/>
    </source>
</evidence>
<comment type="caution">
    <text evidence="6">The sequence shown here is derived from an EMBL/GenBank/DDBJ whole genome shotgun (WGS) entry which is preliminary data.</text>
</comment>
<sequence length="236" mass="26065">TEDDQAETVLLRLLRGSGLRGLGAMAPVSGIPLPLPVIRPPRRGSPPNAHPPRTRILRPLLAVPRREIRAAAEAAGIPWREDPSNEDLRFLRNRVRKVLMPLLEEQFSAGSRAVLARTAASLARTLEWLDHETDRVWAELGPVSNGRSIRLDRVRLGSYHRTLIEGVIRRAFSSLTGSARGLGSSHILATLRALGDPHPHEIHLPHGVMARVNRRELELVLRVAPPTEADTASKRP</sequence>
<evidence type="ECO:0000256" key="3">
    <source>
        <dbReference type="ARBA" id="ARBA00022741"/>
    </source>
</evidence>
<dbReference type="GO" id="GO:0016879">
    <property type="term" value="F:ligase activity, forming carbon-nitrogen bonds"/>
    <property type="evidence" value="ECO:0007669"/>
    <property type="project" value="InterPro"/>
</dbReference>